<dbReference type="RefSeq" id="WP_143232176.1">
    <property type="nucleotide sequence ID" value="NZ_BOMU01000012.1"/>
</dbReference>
<sequence length="377" mass="38356">MSGAGIDWRPARTVVATWPLGSEPITLPSELTYRGSAVRLGVPETAAPGDRVLTGSDVATLLHQGDTGTAGHYFGLLAAQTPPGAGVPTVVAVPGLFSDDPAAVHALHDLLTTTVRLPVLRIVGVPLAVAAYATLTGARLHSEPGTPLVVCDLDDAGAVVTVLNTIGQQVRPHPTAGVSSPAKAFDRAGRIGGAVMKAVGLIGPVPFDLIVLGDPEPRQLVTEAVTAQHPAPVREIRLQAPASAVAVGAAAIAAAAVTVDDVCPFGVELPVHDITDGYLSSRWQRLADPDTLRTGTPGSPPAGGHGDLEVEVAAGSVLTVRLTADGYRPLDVTTEPNLPAGLYRVAAVLDEAGLALLFTPPGAEPLRVPLDAGKASS</sequence>
<accession>A0A238UUZ2</accession>
<dbReference type="AlphaFoldDB" id="A0A238UUZ2"/>
<dbReference type="Proteomes" id="UP000198415">
    <property type="component" value="Unassembled WGS sequence"/>
</dbReference>
<organism evidence="1 2">
    <name type="scientific">Actinoplanes regularis</name>
    <dbReference type="NCBI Taxonomy" id="52697"/>
    <lineage>
        <taxon>Bacteria</taxon>
        <taxon>Bacillati</taxon>
        <taxon>Actinomycetota</taxon>
        <taxon>Actinomycetes</taxon>
        <taxon>Micromonosporales</taxon>
        <taxon>Micromonosporaceae</taxon>
        <taxon>Actinoplanes</taxon>
    </lineage>
</organism>
<evidence type="ECO:0000313" key="1">
    <source>
        <dbReference type="EMBL" id="SNR25826.1"/>
    </source>
</evidence>
<proteinExistence type="predicted"/>
<gene>
    <name evidence="1" type="ORF">SAMN06264365_101192</name>
</gene>
<name>A0A238UUZ2_9ACTN</name>
<dbReference type="EMBL" id="FZNR01000001">
    <property type="protein sequence ID" value="SNR25826.1"/>
    <property type="molecule type" value="Genomic_DNA"/>
</dbReference>
<evidence type="ECO:0000313" key="2">
    <source>
        <dbReference type="Proteomes" id="UP000198415"/>
    </source>
</evidence>
<protein>
    <submittedName>
        <fullName evidence="1">Uncharacterized protein</fullName>
    </submittedName>
</protein>
<keyword evidence="2" id="KW-1185">Reference proteome</keyword>
<reference evidence="1 2" key="1">
    <citation type="submission" date="2017-06" db="EMBL/GenBank/DDBJ databases">
        <authorList>
            <person name="Kim H.J."/>
            <person name="Triplett B.A."/>
        </authorList>
    </citation>
    <scope>NUCLEOTIDE SEQUENCE [LARGE SCALE GENOMIC DNA]</scope>
    <source>
        <strain evidence="1 2">DSM 43151</strain>
    </source>
</reference>